<sequence>MLNEGMDAVDIQDISTSPQCIQSTVNEHGYQEDFETLGDRIKRIFKNILCWNKPELTTNLKVEVSEQDHFQVRVETDKTKNEVNVFVSIPRYFHFQRFESSEAAKCFDAIIFRDLLNPKTINTSGSIEIRNQLSEYSKNEVIATKQPLKNTFNDNVWIEELK</sequence>
<protein>
    <submittedName>
        <fullName evidence="1">Uncharacterized protein</fullName>
    </submittedName>
</protein>
<dbReference type="OrthoDB" id="10393252at2759"/>
<organism evidence="1 2">
    <name type="scientific">Mytilus galloprovincialis</name>
    <name type="common">Mediterranean mussel</name>
    <dbReference type="NCBI Taxonomy" id="29158"/>
    <lineage>
        <taxon>Eukaryota</taxon>
        <taxon>Metazoa</taxon>
        <taxon>Spiralia</taxon>
        <taxon>Lophotrochozoa</taxon>
        <taxon>Mollusca</taxon>
        <taxon>Bivalvia</taxon>
        <taxon>Autobranchia</taxon>
        <taxon>Pteriomorphia</taxon>
        <taxon>Mytilida</taxon>
        <taxon>Mytiloidea</taxon>
        <taxon>Mytilidae</taxon>
        <taxon>Mytilinae</taxon>
        <taxon>Mytilus</taxon>
    </lineage>
</organism>
<reference evidence="1" key="1">
    <citation type="submission" date="2018-11" db="EMBL/GenBank/DDBJ databases">
        <authorList>
            <person name="Alioto T."/>
            <person name="Alioto T."/>
        </authorList>
    </citation>
    <scope>NUCLEOTIDE SEQUENCE</scope>
</reference>
<gene>
    <name evidence="1" type="ORF">MGAL_10B060767</name>
</gene>
<accession>A0A8B6BQQ8</accession>
<dbReference type="EMBL" id="UYJE01000507">
    <property type="protein sequence ID" value="VDH93742.1"/>
    <property type="molecule type" value="Genomic_DNA"/>
</dbReference>
<comment type="caution">
    <text evidence="1">The sequence shown here is derived from an EMBL/GenBank/DDBJ whole genome shotgun (WGS) entry which is preliminary data.</text>
</comment>
<evidence type="ECO:0000313" key="1">
    <source>
        <dbReference type="EMBL" id="VDH93742.1"/>
    </source>
</evidence>
<evidence type="ECO:0000313" key="2">
    <source>
        <dbReference type="Proteomes" id="UP000596742"/>
    </source>
</evidence>
<dbReference type="AlphaFoldDB" id="A0A8B6BQQ8"/>
<name>A0A8B6BQQ8_MYTGA</name>
<keyword evidence="2" id="KW-1185">Reference proteome</keyword>
<dbReference type="Proteomes" id="UP000596742">
    <property type="component" value="Unassembled WGS sequence"/>
</dbReference>
<proteinExistence type="predicted"/>